<name>A0A1B8Q8H3_9GAMM</name>
<dbReference type="PANTHER" id="PTHR42208">
    <property type="entry name" value="HEAVY METAL TRANSPORTER-RELATED"/>
    <property type="match status" value="1"/>
</dbReference>
<dbReference type="PANTHER" id="PTHR42208:SF1">
    <property type="entry name" value="HEAVY METAL TRANSPORTER"/>
    <property type="match status" value="1"/>
</dbReference>
<evidence type="ECO:0000313" key="5">
    <source>
        <dbReference type="Proteomes" id="UP000092508"/>
    </source>
</evidence>
<keyword evidence="2" id="KW-1133">Transmembrane helix</keyword>
<evidence type="ECO:0000313" key="4">
    <source>
        <dbReference type="EMBL" id="OBX72979.1"/>
    </source>
</evidence>
<feature type="transmembrane region" description="Helical" evidence="2">
    <location>
        <begin position="88"/>
        <end position="108"/>
    </location>
</feature>
<dbReference type="EMBL" id="LZMZ01000054">
    <property type="protein sequence ID" value="OBX72979.1"/>
    <property type="molecule type" value="Genomic_DNA"/>
</dbReference>
<feature type="transmembrane region" description="Helical" evidence="2">
    <location>
        <begin position="205"/>
        <end position="224"/>
    </location>
</feature>
<feature type="domain" description="Urease accessory protein UreH-like transmembrane" evidence="3">
    <location>
        <begin position="12"/>
        <end position="215"/>
    </location>
</feature>
<dbReference type="Proteomes" id="UP000092508">
    <property type="component" value="Unassembled WGS sequence"/>
</dbReference>
<dbReference type="AlphaFoldDB" id="A0A1B8Q8H3"/>
<feature type="transmembrane region" description="Helical" evidence="2">
    <location>
        <begin position="137"/>
        <end position="161"/>
    </location>
</feature>
<feature type="transmembrane region" description="Helical" evidence="2">
    <location>
        <begin position="168"/>
        <end position="193"/>
    </location>
</feature>
<dbReference type="InterPro" id="IPR039447">
    <property type="entry name" value="UreH-like_TM_dom"/>
</dbReference>
<keyword evidence="2" id="KW-0812">Transmembrane</keyword>
<evidence type="ECO:0000256" key="2">
    <source>
        <dbReference type="SAM" id="Phobius"/>
    </source>
</evidence>
<accession>A0A1B8Q8H3</accession>
<dbReference type="STRING" id="34059.A9308_01825"/>
<evidence type="ECO:0000259" key="3">
    <source>
        <dbReference type="Pfam" id="PF13386"/>
    </source>
</evidence>
<keyword evidence="2" id="KW-0472">Membrane</keyword>
<dbReference type="Pfam" id="PF13386">
    <property type="entry name" value="DsbD_2"/>
    <property type="match status" value="1"/>
</dbReference>
<reference evidence="4 5" key="1">
    <citation type="submission" date="2016-06" db="EMBL/GenBank/DDBJ databases">
        <title>Draft genome of Moraxella atlantae CCUG 66109.</title>
        <authorList>
            <person name="Salva-Serra F."/>
            <person name="Engstrom-Jakobsson H."/>
            <person name="Thorell K."/>
            <person name="Gonzales-Siles L."/>
            <person name="Karlsson R."/>
            <person name="Boulund F."/>
            <person name="Engstrand L."/>
            <person name="Kristiansson E."/>
            <person name="Moore E."/>
        </authorList>
    </citation>
    <scope>NUCLEOTIDE SEQUENCE [LARGE SCALE GENOMIC DNA]</scope>
    <source>
        <strain evidence="4 5">CCUG 66109</strain>
    </source>
</reference>
<protein>
    <recommendedName>
        <fullName evidence="3">Urease accessory protein UreH-like transmembrane domain-containing protein</fullName>
    </recommendedName>
</protein>
<feature type="region of interest" description="Disordered" evidence="1">
    <location>
        <begin position="264"/>
        <end position="287"/>
    </location>
</feature>
<feature type="compositionally biased region" description="Polar residues" evidence="1">
    <location>
        <begin position="265"/>
        <end position="275"/>
    </location>
</feature>
<sequence>MHHTMNSAILLAAFSLGLFGSPHCLGMCGGIVTAFGLSMQGMTPARKSVLVAGYHVGRLISYALLGVVASGVGMALFAPLMHQSAPRVLLGAVLVIIGLTLLGVPLLARLERVGARLWQAMAPVRRRVLPMDSVPKALFAGLLWGLLPCGMVYGALMLAVANHDTVTGAALMVAFGLGTLPMLVATQATVGLLQRTIRQWHLRQINGALLTVAGVAVMVVPMWMATMHQGGHGHDHTMVHDTSTMHEPHMATMPDDPMTLPMNAPMTTDQQTGGQTEHAAHSHHMHH</sequence>
<organism evidence="4 5">
    <name type="scientific">Faucicola atlantae</name>
    <dbReference type="NCBI Taxonomy" id="34059"/>
    <lineage>
        <taxon>Bacteria</taxon>
        <taxon>Pseudomonadati</taxon>
        <taxon>Pseudomonadota</taxon>
        <taxon>Gammaproteobacteria</taxon>
        <taxon>Moraxellales</taxon>
        <taxon>Moraxellaceae</taxon>
        <taxon>Faucicola</taxon>
    </lineage>
</organism>
<comment type="caution">
    <text evidence="4">The sequence shown here is derived from an EMBL/GenBank/DDBJ whole genome shotgun (WGS) entry which is preliminary data.</text>
</comment>
<feature type="transmembrane region" description="Helical" evidence="2">
    <location>
        <begin position="60"/>
        <end position="81"/>
    </location>
</feature>
<gene>
    <name evidence="4" type="ORF">A9308_01825</name>
</gene>
<proteinExistence type="predicted"/>
<evidence type="ECO:0000256" key="1">
    <source>
        <dbReference type="SAM" id="MobiDB-lite"/>
    </source>
</evidence>